<dbReference type="GO" id="GO:0005886">
    <property type="term" value="C:plasma membrane"/>
    <property type="evidence" value="ECO:0007669"/>
    <property type="project" value="UniProtKB-ARBA"/>
</dbReference>
<comment type="caution">
    <text evidence="7">The sequence shown here is derived from an EMBL/GenBank/DDBJ whole genome shotgun (WGS) entry which is preliminary data.</text>
</comment>
<evidence type="ECO:0000313" key="7">
    <source>
        <dbReference type="EMBL" id="RAU16677.1"/>
    </source>
</evidence>
<dbReference type="OrthoDB" id="5868344at2"/>
<keyword evidence="5 6" id="KW-0472">Membrane</keyword>
<evidence type="ECO:0000256" key="4">
    <source>
        <dbReference type="ARBA" id="ARBA00022989"/>
    </source>
</evidence>
<keyword evidence="8" id="KW-1185">Reference proteome</keyword>
<evidence type="ECO:0000256" key="1">
    <source>
        <dbReference type="ARBA" id="ARBA00004141"/>
    </source>
</evidence>
<dbReference type="PANTHER" id="PTHR33514">
    <property type="entry name" value="PROTEIN ABCI12, CHLOROPLASTIC"/>
    <property type="match status" value="1"/>
</dbReference>
<feature type="transmembrane region" description="Helical" evidence="6">
    <location>
        <begin position="91"/>
        <end position="109"/>
    </location>
</feature>
<keyword evidence="4 6" id="KW-1133">Transmembrane helix</keyword>
<gene>
    <name evidence="7" type="ORF">DN062_16775</name>
</gene>
<name>A0A364NIG5_9GAMM</name>
<proteinExistence type="inferred from homology"/>
<reference evidence="7 8" key="1">
    <citation type="submission" date="2018-06" db="EMBL/GenBank/DDBJ databases">
        <title>Nitrincola tibetense sp. nov., isolated from Lake XuguoCo on Tibetan Plateau.</title>
        <authorList>
            <person name="Xing P."/>
        </authorList>
    </citation>
    <scope>NUCLEOTIDE SEQUENCE [LARGE SCALE GENOMIC DNA]</scope>
    <source>
        <strain evidence="8">xg18</strain>
    </source>
</reference>
<feature type="transmembrane region" description="Helical" evidence="6">
    <location>
        <begin position="135"/>
        <end position="157"/>
    </location>
</feature>
<feature type="transmembrane region" description="Helical" evidence="6">
    <location>
        <begin position="64"/>
        <end position="84"/>
    </location>
</feature>
<comment type="subcellular location">
    <subcellularLocation>
        <location evidence="1">Membrane</location>
        <topology evidence="1">Multi-pass membrane protein</topology>
    </subcellularLocation>
</comment>
<keyword evidence="3 6" id="KW-0812">Transmembrane</keyword>
<dbReference type="PANTHER" id="PTHR33514:SF13">
    <property type="entry name" value="PROTEIN ABCI12, CHLOROPLASTIC"/>
    <property type="match status" value="1"/>
</dbReference>
<evidence type="ECO:0000256" key="6">
    <source>
        <dbReference type="SAM" id="Phobius"/>
    </source>
</evidence>
<protein>
    <submittedName>
        <fullName evidence="7">Energy-coupling factor transporter transmembrane protein EcfT</fullName>
    </submittedName>
</protein>
<dbReference type="RefSeq" id="WP_112160453.1">
    <property type="nucleotide sequence ID" value="NZ_QKRX01000018.1"/>
</dbReference>
<sequence length="203" mass="22333">MISLYLEQTSYLHRMPAGIKLLGMAALSLALYPIGQVSILFGLALLTLLIYASLGRPALQGLKVFRSLVPIFALIFIMQAWSVGVYEACALLLRMGTLILIANLITLTTKMDDMMTAMMPLFSPLRLFGVDPKRIAFAVTLLIRFIPVLMGVTQHLLDAWKSRGGGRQLWKLAIPLTIQSIRLSDHVAEALASRGGIRSVKKP</sequence>
<organism evidence="7 8">
    <name type="scientific">Nitrincola tibetensis</name>
    <dbReference type="NCBI Taxonomy" id="2219697"/>
    <lineage>
        <taxon>Bacteria</taxon>
        <taxon>Pseudomonadati</taxon>
        <taxon>Pseudomonadota</taxon>
        <taxon>Gammaproteobacteria</taxon>
        <taxon>Oceanospirillales</taxon>
        <taxon>Oceanospirillaceae</taxon>
        <taxon>Nitrincola</taxon>
    </lineage>
</organism>
<dbReference type="Pfam" id="PF02361">
    <property type="entry name" value="CbiQ"/>
    <property type="match status" value="1"/>
</dbReference>
<evidence type="ECO:0000313" key="8">
    <source>
        <dbReference type="Proteomes" id="UP000250744"/>
    </source>
</evidence>
<dbReference type="CDD" id="cd16914">
    <property type="entry name" value="EcfT"/>
    <property type="match status" value="1"/>
</dbReference>
<dbReference type="Proteomes" id="UP000250744">
    <property type="component" value="Unassembled WGS sequence"/>
</dbReference>
<evidence type="ECO:0000256" key="5">
    <source>
        <dbReference type="ARBA" id="ARBA00023136"/>
    </source>
</evidence>
<evidence type="ECO:0000256" key="2">
    <source>
        <dbReference type="ARBA" id="ARBA00008564"/>
    </source>
</evidence>
<evidence type="ECO:0000256" key="3">
    <source>
        <dbReference type="ARBA" id="ARBA00022692"/>
    </source>
</evidence>
<dbReference type="InterPro" id="IPR003339">
    <property type="entry name" value="ABC/ECF_trnsptr_transmembrane"/>
</dbReference>
<comment type="similarity">
    <text evidence="2">Belongs to the CbiQ family.</text>
</comment>
<accession>A0A364NIG5</accession>
<dbReference type="AlphaFoldDB" id="A0A364NIG5"/>
<feature type="transmembrane region" description="Helical" evidence="6">
    <location>
        <begin position="21"/>
        <end position="52"/>
    </location>
</feature>
<dbReference type="EMBL" id="QKRX01000018">
    <property type="protein sequence ID" value="RAU16677.1"/>
    <property type="molecule type" value="Genomic_DNA"/>
</dbReference>